<dbReference type="PANTHER" id="PTHR11228">
    <property type="entry name" value="RADICAL SAM DOMAIN PROTEIN"/>
    <property type="match status" value="1"/>
</dbReference>
<evidence type="ECO:0000256" key="4">
    <source>
        <dbReference type="ARBA" id="ARBA00023014"/>
    </source>
</evidence>
<dbReference type="CDD" id="cd21109">
    <property type="entry name" value="SPASM"/>
    <property type="match status" value="1"/>
</dbReference>
<keyword evidence="3" id="KW-0408">Iron</keyword>
<dbReference type="Proteomes" id="UP000234857">
    <property type="component" value="Unassembled WGS sequence"/>
</dbReference>
<dbReference type="SFLD" id="SFLDG01067">
    <property type="entry name" value="SPASM/twitch_domain_containing"/>
    <property type="match status" value="1"/>
</dbReference>
<dbReference type="InterPro" id="IPR007197">
    <property type="entry name" value="rSAM"/>
</dbReference>
<dbReference type="PANTHER" id="PTHR11228:SF7">
    <property type="entry name" value="PQQA PEPTIDE CYCLASE"/>
    <property type="match status" value="1"/>
</dbReference>
<comment type="caution">
    <text evidence="6">The sequence shown here is derived from an EMBL/GenBank/DDBJ whole genome shotgun (WGS) entry which is preliminary data.</text>
</comment>
<proteinExistence type="predicted"/>
<dbReference type="AlphaFoldDB" id="A0A2N5ZE42"/>
<organism evidence="6 7">
    <name type="scientific">Muiribacterium halophilum</name>
    <dbReference type="NCBI Taxonomy" id="2053465"/>
    <lineage>
        <taxon>Bacteria</taxon>
        <taxon>Candidatus Muiribacteriota</taxon>
        <taxon>Candidatus Muiribacteriia</taxon>
        <taxon>Candidatus Muiribacteriales</taxon>
        <taxon>Candidatus Muiribacteriaceae</taxon>
        <taxon>Candidatus Muiribacterium</taxon>
    </lineage>
</organism>
<evidence type="ECO:0000256" key="1">
    <source>
        <dbReference type="ARBA" id="ARBA00022691"/>
    </source>
</evidence>
<feature type="domain" description="Radical SAM core" evidence="5">
    <location>
        <begin position="15"/>
        <end position="240"/>
    </location>
</feature>
<reference evidence="6 7" key="1">
    <citation type="submission" date="2017-11" db="EMBL/GenBank/DDBJ databases">
        <title>Genome-resolved metagenomics identifies genetic mobility, metabolic interactions, and unexpected diversity in perchlorate-reducing communities.</title>
        <authorList>
            <person name="Barnum T.P."/>
            <person name="Figueroa I.A."/>
            <person name="Carlstrom C.I."/>
            <person name="Lucas L.N."/>
            <person name="Engelbrektson A.L."/>
            <person name="Coates J.D."/>
        </authorList>
    </citation>
    <scope>NUCLEOTIDE SEQUENCE [LARGE SCALE GENOMIC DNA]</scope>
    <source>
        <strain evidence="6">BM706</strain>
    </source>
</reference>
<evidence type="ECO:0000313" key="7">
    <source>
        <dbReference type="Proteomes" id="UP000234857"/>
    </source>
</evidence>
<dbReference type="InterPro" id="IPR050377">
    <property type="entry name" value="Radical_SAM_PqqE_MftC-like"/>
</dbReference>
<dbReference type="InterPro" id="IPR058240">
    <property type="entry name" value="rSAM_sf"/>
</dbReference>
<gene>
    <name evidence="6" type="ORF">C0601_08860</name>
</gene>
<dbReference type="EMBL" id="PKTG01000100">
    <property type="protein sequence ID" value="PLX16936.1"/>
    <property type="molecule type" value="Genomic_DNA"/>
</dbReference>
<dbReference type="Pfam" id="PF04055">
    <property type="entry name" value="Radical_SAM"/>
    <property type="match status" value="1"/>
</dbReference>
<dbReference type="SFLD" id="SFLDS00029">
    <property type="entry name" value="Radical_SAM"/>
    <property type="match status" value="1"/>
</dbReference>
<accession>A0A2N5ZE42</accession>
<protein>
    <recommendedName>
        <fullName evidence="5">Radical SAM core domain-containing protein</fullName>
    </recommendedName>
</protein>
<sequence>MSINKTIKTFFNVFSKDRLSYLVFFITGKCNSRCRTCFYWKNLNTSIKDEIPVSEIKTFLKKTGFIPFVSLSGGEPFLRDDINIILDHIAEYSNPFMINIPTNASRKNWIVKVIKRFFKKNNDVRLQIELSLDGIGDMHDKIRGRSGSFKEVMNTLSEIKKLKRSYPLLRLKINSTYNSFNSDNFEELIRFIANQKVDGFSYSYLMGDVKETASKTYISAKVIKKNRQLVKKYNRKKDRSLGLFMDIMQYSYKNELLNLINIGRYRHRCLAGRKIAVVRQDSNVYLCEDDRMKVSSLSDIGYDLNNIKKTGKYKKIRRSMINNHLCDCGWSCELLLFSVRNNLLNISEVIRGII</sequence>
<dbReference type="InterPro" id="IPR013785">
    <property type="entry name" value="Aldolase_TIM"/>
</dbReference>
<evidence type="ECO:0000256" key="3">
    <source>
        <dbReference type="ARBA" id="ARBA00023004"/>
    </source>
</evidence>
<evidence type="ECO:0000259" key="5">
    <source>
        <dbReference type="PROSITE" id="PS51918"/>
    </source>
</evidence>
<dbReference type="CDD" id="cd01335">
    <property type="entry name" value="Radical_SAM"/>
    <property type="match status" value="1"/>
</dbReference>
<keyword evidence="1" id="KW-0949">S-adenosyl-L-methionine</keyword>
<dbReference type="SUPFAM" id="SSF102114">
    <property type="entry name" value="Radical SAM enzymes"/>
    <property type="match status" value="1"/>
</dbReference>
<dbReference type="GO" id="GO:0009100">
    <property type="term" value="P:glycoprotein metabolic process"/>
    <property type="evidence" value="ECO:0007669"/>
    <property type="project" value="UniProtKB-ARBA"/>
</dbReference>
<evidence type="ECO:0000256" key="2">
    <source>
        <dbReference type="ARBA" id="ARBA00022723"/>
    </source>
</evidence>
<name>A0A2N5ZE42_MUIH1</name>
<dbReference type="GO" id="GO:0046872">
    <property type="term" value="F:metal ion binding"/>
    <property type="evidence" value="ECO:0007669"/>
    <property type="project" value="UniProtKB-KW"/>
</dbReference>
<dbReference type="GO" id="GO:0051536">
    <property type="term" value="F:iron-sulfur cluster binding"/>
    <property type="evidence" value="ECO:0007669"/>
    <property type="project" value="UniProtKB-KW"/>
</dbReference>
<dbReference type="PROSITE" id="PS51918">
    <property type="entry name" value="RADICAL_SAM"/>
    <property type="match status" value="1"/>
</dbReference>
<keyword evidence="2" id="KW-0479">Metal-binding</keyword>
<dbReference type="GO" id="GO:0003824">
    <property type="term" value="F:catalytic activity"/>
    <property type="evidence" value="ECO:0007669"/>
    <property type="project" value="InterPro"/>
</dbReference>
<keyword evidence="4" id="KW-0411">Iron-sulfur</keyword>
<dbReference type="Gene3D" id="3.20.20.70">
    <property type="entry name" value="Aldolase class I"/>
    <property type="match status" value="1"/>
</dbReference>
<evidence type="ECO:0000313" key="6">
    <source>
        <dbReference type="EMBL" id="PLX16936.1"/>
    </source>
</evidence>